<dbReference type="EMBL" id="JBHTNZ010000040">
    <property type="protein sequence ID" value="MFD1463685.1"/>
    <property type="molecule type" value="Genomic_DNA"/>
</dbReference>
<comment type="caution">
    <text evidence="1">The sequence shown here is derived from an EMBL/GenBank/DDBJ whole genome shotgun (WGS) entry which is preliminary data.</text>
</comment>
<reference evidence="2" key="1">
    <citation type="journal article" date="2019" name="Int. J. Syst. Evol. Microbiol.">
        <title>The Global Catalogue of Microorganisms (GCM) 10K type strain sequencing project: providing services to taxonomists for standard genome sequencing and annotation.</title>
        <authorList>
            <consortium name="The Broad Institute Genomics Platform"/>
            <consortium name="The Broad Institute Genome Sequencing Center for Infectious Disease"/>
            <person name="Wu L."/>
            <person name="Ma J."/>
        </authorList>
    </citation>
    <scope>NUCLEOTIDE SEQUENCE [LARGE SCALE GENOMIC DNA]</scope>
    <source>
        <strain evidence="2">CCM 9147</strain>
    </source>
</reference>
<organism evidence="1 2">
    <name type="scientific">Paenibacillus farraposensis</name>
    <dbReference type="NCBI Taxonomy" id="2807095"/>
    <lineage>
        <taxon>Bacteria</taxon>
        <taxon>Bacillati</taxon>
        <taxon>Bacillota</taxon>
        <taxon>Bacilli</taxon>
        <taxon>Bacillales</taxon>
        <taxon>Paenibacillaceae</taxon>
        <taxon>Paenibacillus</taxon>
    </lineage>
</organism>
<proteinExistence type="predicted"/>
<evidence type="ECO:0000313" key="1">
    <source>
        <dbReference type="EMBL" id="MFD1463685.1"/>
    </source>
</evidence>
<protein>
    <submittedName>
        <fullName evidence="1">Replication-relaxation family protein</fullName>
    </submittedName>
</protein>
<gene>
    <name evidence="1" type="ORF">ACFQ5D_20505</name>
</gene>
<keyword evidence="2" id="KW-1185">Reference proteome</keyword>
<evidence type="ECO:0000313" key="2">
    <source>
        <dbReference type="Proteomes" id="UP001597340"/>
    </source>
</evidence>
<accession>A0ABW4DGA2</accession>
<sequence>MEGNISPLLQPEQTGEVLIKYPAFDDPFAYVKSVDPLTRHQYYYIERLIGNNWITERDLLIVKTLFVHRWMTFTQICDLFFEGTDRPTVRRRIRKLLKYGLLRTITWRSYSKTKSKAACPSLYEIGASGADILNFKYGMRVGARDPRTAKATDLNYKFKYILTNELYIQMKRELQLMHFEFTPLVYLGDDLQVPTARYILRTPDGGDLEFYLICHRDDGKWTKTLRFQVEFFKKLMNETKQQFILVILVSDDTKAALANKIVQLGGFADYTWFVTDNDLYNPNLMLATSFFDIENDEKQYFDLRSESN</sequence>
<dbReference type="RefSeq" id="WP_229523827.1">
    <property type="nucleotide sequence ID" value="NZ_JAFFQR010000042.1"/>
</dbReference>
<dbReference type="InterPro" id="IPR036390">
    <property type="entry name" value="WH_DNA-bd_sf"/>
</dbReference>
<name>A0ABW4DGA2_9BACL</name>
<dbReference type="Proteomes" id="UP001597340">
    <property type="component" value="Unassembled WGS sequence"/>
</dbReference>
<dbReference type="SUPFAM" id="SSF46785">
    <property type="entry name" value="Winged helix' DNA-binding domain"/>
    <property type="match status" value="1"/>
</dbReference>